<dbReference type="PROSITE" id="PS00080">
    <property type="entry name" value="MULTICOPPER_OXIDASE2"/>
    <property type="match status" value="1"/>
</dbReference>
<dbReference type="PROSITE" id="PS00079">
    <property type="entry name" value="MULTICOPPER_OXIDASE1"/>
    <property type="match status" value="1"/>
</dbReference>
<evidence type="ECO:0000256" key="5">
    <source>
        <dbReference type="SAM" id="MobiDB-lite"/>
    </source>
</evidence>
<dbReference type="FunFam" id="2.60.40.420:FF:000031">
    <property type="entry name" value="Laccase-2 isoform A"/>
    <property type="match status" value="1"/>
</dbReference>
<feature type="domain" description="Plastocyanin-like" evidence="8">
    <location>
        <begin position="516"/>
        <end position="658"/>
    </location>
</feature>
<dbReference type="EMBL" id="GECZ01019605">
    <property type="protein sequence ID" value="JAS50164.1"/>
    <property type="molecule type" value="Transcribed_RNA"/>
</dbReference>
<accession>A0A1B6FJ43</accession>
<evidence type="ECO:0000256" key="4">
    <source>
        <dbReference type="ARBA" id="ARBA00023008"/>
    </source>
</evidence>
<proteinExistence type="inferred from homology"/>
<sequence length="747" mass="83937">MAVTRILVAFLASLILFLAENEALPPTPDVASNEISTIEKLLSAIGTKLYTDPSTDDERITEGITTSEPEDSPPWRTDRPSHPCRRPCLEGGSRMICHYDFAVEWYYAMSKACYNCSQNSSDCFRPDCVPADGVKRTIITVNRMLPGPSIEVCLGDHIIVDVANHLSEEGTSIHWHGHHQRGSPYMDGVPFISQCPIPSNSVFRYQFIADNPGTHFWHSHTGLQRGDGHFGSLIIRTTDSENPHLGLYDQDLSEHTMLILDWSHQLGVAMFTAHYHSDGDNKPKSMLVNGKGRYFNDTQQLTSTPLEVFTVRQGVRYRFRVINAGVQNCPIELSIDNHTLTVISTDGSDIKPKIVDSLVSYAGERWDFVLTAEADIGNYWMRFTGLMDCDERFTKAHQVAVLHYEGASQQEPQSPVGYNVHHKRPLQLNSLNVELTQEGTLSVPHLEAMDTKPDPSLKETADQQIYLSFDFNAKNNPHYFNSKFYGFSEVSKKEKVYTPQFNDITMKLPHFPLLSQYDSIDQHTFCDHQTLKNCNTTFCTCTNVIHVPLGSVVEIILIDKGVTYNANHPFHLHGHPFRVVGMDRLGQSVDIETVKALDKANKLVRNLTNPAIKDTVTVPDGGYTILRVHASNPGYWLFHCHIEFHAEVGMALIFKVGEHSDFPPVPTGFPRCGDYFSSPTNYLRPRSEADFQDDVQAIEYNVSTGANTDDSPVSFIFWRSSHAASDAVRYTSRISLMVIITTLFLVS</sequence>
<dbReference type="Pfam" id="PF07732">
    <property type="entry name" value="Cu-oxidase_3"/>
    <property type="match status" value="1"/>
</dbReference>
<dbReference type="SUPFAM" id="SSF49503">
    <property type="entry name" value="Cupredoxins"/>
    <property type="match status" value="3"/>
</dbReference>
<name>A0A1B6FJ43_9HEMI</name>
<evidence type="ECO:0000256" key="3">
    <source>
        <dbReference type="ARBA" id="ARBA00023002"/>
    </source>
</evidence>
<feature type="region of interest" description="Disordered" evidence="5">
    <location>
        <begin position="52"/>
        <end position="81"/>
    </location>
</feature>
<dbReference type="Pfam" id="PF00394">
    <property type="entry name" value="Cu-oxidase"/>
    <property type="match status" value="1"/>
</dbReference>
<keyword evidence="3" id="KW-0560">Oxidoreductase</keyword>
<evidence type="ECO:0000313" key="10">
    <source>
        <dbReference type="EMBL" id="JAS50164.1"/>
    </source>
</evidence>
<dbReference type="GO" id="GO:0006826">
    <property type="term" value="P:iron ion transport"/>
    <property type="evidence" value="ECO:0007669"/>
    <property type="project" value="TreeGrafter"/>
</dbReference>
<reference evidence="10" key="1">
    <citation type="submission" date="2015-11" db="EMBL/GenBank/DDBJ databases">
        <title>De novo transcriptome assembly of four potential Pierce s Disease insect vectors from Arizona vineyards.</title>
        <authorList>
            <person name="Tassone E.E."/>
        </authorList>
    </citation>
    <scope>NUCLEOTIDE SEQUENCE</scope>
</reference>
<dbReference type="GO" id="GO:0005886">
    <property type="term" value="C:plasma membrane"/>
    <property type="evidence" value="ECO:0007669"/>
    <property type="project" value="TreeGrafter"/>
</dbReference>
<dbReference type="InterPro" id="IPR001117">
    <property type="entry name" value="Cu-oxidase_2nd"/>
</dbReference>
<keyword evidence="2" id="KW-0479">Metal-binding</keyword>
<organism evidence="10">
    <name type="scientific">Cuerna arida</name>
    <dbReference type="NCBI Taxonomy" id="1464854"/>
    <lineage>
        <taxon>Eukaryota</taxon>
        <taxon>Metazoa</taxon>
        <taxon>Ecdysozoa</taxon>
        <taxon>Arthropoda</taxon>
        <taxon>Hexapoda</taxon>
        <taxon>Insecta</taxon>
        <taxon>Pterygota</taxon>
        <taxon>Neoptera</taxon>
        <taxon>Paraneoptera</taxon>
        <taxon>Hemiptera</taxon>
        <taxon>Auchenorrhyncha</taxon>
        <taxon>Membracoidea</taxon>
        <taxon>Cicadellidae</taxon>
        <taxon>Cicadellinae</taxon>
        <taxon>Proconiini</taxon>
        <taxon>Cuerna</taxon>
    </lineage>
</organism>
<feature type="domain" description="Plastocyanin-like" evidence="7">
    <location>
        <begin position="255"/>
        <end position="407"/>
    </location>
</feature>
<feature type="chain" id="PRO_5008582873" description="Laccase" evidence="6">
    <location>
        <begin position="24"/>
        <end position="747"/>
    </location>
</feature>
<dbReference type="CDD" id="cd13884">
    <property type="entry name" value="CuRO_2_tcLCC_insect_like"/>
    <property type="match status" value="1"/>
</dbReference>
<dbReference type="CDD" id="cd13858">
    <property type="entry name" value="CuRO_1_tcLCC2_insect_like"/>
    <property type="match status" value="1"/>
</dbReference>
<dbReference type="CDD" id="cd13905">
    <property type="entry name" value="CuRO_3_tcLLC2_insect_like"/>
    <property type="match status" value="1"/>
</dbReference>
<dbReference type="InterPro" id="IPR011706">
    <property type="entry name" value="Cu-oxidase_C"/>
</dbReference>
<evidence type="ECO:0000259" key="7">
    <source>
        <dbReference type="Pfam" id="PF00394"/>
    </source>
</evidence>
<keyword evidence="6" id="KW-0732">Signal</keyword>
<evidence type="ECO:0000256" key="2">
    <source>
        <dbReference type="ARBA" id="ARBA00022723"/>
    </source>
</evidence>
<evidence type="ECO:0000259" key="9">
    <source>
        <dbReference type="Pfam" id="PF07732"/>
    </source>
</evidence>
<dbReference type="PANTHER" id="PTHR11709">
    <property type="entry name" value="MULTI-COPPER OXIDASE"/>
    <property type="match status" value="1"/>
</dbReference>
<dbReference type="InterPro" id="IPR011707">
    <property type="entry name" value="Cu-oxidase-like_N"/>
</dbReference>
<comment type="similarity">
    <text evidence="1">Belongs to the multicopper oxidase family.</text>
</comment>
<dbReference type="Pfam" id="PF07731">
    <property type="entry name" value="Cu-oxidase_2"/>
    <property type="match status" value="1"/>
</dbReference>
<dbReference type="InterPro" id="IPR002355">
    <property type="entry name" value="Cu_oxidase_Cu_BS"/>
</dbReference>
<dbReference type="InterPro" id="IPR008972">
    <property type="entry name" value="Cupredoxin"/>
</dbReference>
<dbReference type="AlphaFoldDB" id="A0A1B6FJ43"/>
<dbReference type="GO" id="GO:0016491">
    <property type="term" value="F:oxidoreductase activity"/>
    <property type="evidence" value="ECO:0007669"/>
    <property type="project" value="UniProtKB-KW"/>
</dbReference>
<dbReference type="GO" id="GO:0005507">
    <property type="term" value="F:copper ion binding"/>
    <property type="evidence" value="ECO:0007669"/>
    <property type="project" value="InterPro"/>
</dbReference>
<dbReference type="InterPro" id="IPR045087">
    <property type="entry name" value="Cu-oxidase_fam"/>
</dbReference>
<gene>
    <name evidence="10" type="ORF">g.15529</name>
</gene>
<dbReference type="FunFam" id="2.60.40.420:FF:000045">
    <property type="entry name" value="Laccase 2"/>
    <property type="match status" value="1"/>
</dbReference>
<keyword evidence="4" id="KW-0186">Copper</keyword>
<evidence type="ECO:0000259" key="8">
    <source>
        <dbReference type="Pfam" id="PF07731"/>
    </source>
</evidence>
<dbReference type="PANTHER" id="PTHR11709:SF394">
    <property type="entry name" value="FI03373P-RELATED"/>
    <property type="match status" value="1"/>
</dbReference>
<evidence type="ECO:0000256" key="6">
    <source>
        <dbReference type="SAM" id="SignalP"/>
    </source>
</evidence>
<feature type="signal peptide" evidence="6">
    <location>
        <begin position="1"/>
        <end position="23"/>
    </location>
</feature>
<protein>
    <recommendedName>
        <fullName evidence="11">Laccase</fullName>
    </recommendedName>
</protein>
<feature type="domain" description="Plastocyanin-like" evidence="9">
    <location>
        <begin position="128"/>
        <end position="238"/>
    </location>
</feature>
<dbReference type="InterPro" id="IPR033138">
    <property type="entry name" value="Cu_oxidase_CS"/>
</dbReference>
<evidence type="ECO:0008006" key="11">
    <source>
        <dbReference type="Google" id="ProtNLM"/>
    </source>
</evidence>
<dbReference type="Gene3D" id="2.60.40.420">
    <property type="entry name" value="Cupredoxins - blue copper proteins"/>
    <property type="match status" value="3"/>
</dbReference>
<evidence type="ECO:0000256" key="1">
    <source>
        <dbReference type="ARBA" id="ARBA00010609"/>
    </source>
</evidence>